<organism evidence="1 2">
    <name type="scientific">Blepharisma stoltei</name>
    <dbReference type="NCBI Taxonomy" id="1481888"/>
    <lineage>
        <taxon>Eukaryota</taxon>
        <taxon>Sar</taxon>
        <taxon>Alveolata</taxon>
        <taxon>Ciliophora</taxon>
        <taxon>Postciliodesmatophora</taxon>
        <taxon>Heterotrichea</taxon>
        <taxon>Heterotrichida</taxon>
        <taxon>Blepharismidae</taxon>
        <taxon>Blepharisma</taxon>
    </lineage>
</organism>
<proteinExistence type="predicted"/>
<accession>A0AAU9J8R2</accession>
<sequence length="73" mass="8658">MSTREIEKFQDDFKFLFNFEQAESILASFQSLEKDYKSFQSGLDYSSTLVGHVPNEELDHIWNVYLPKERVFS</sequence>
<name>A0AAU9J8R2_9CILI</name>
<dbReference type="EMBL" id="CAJZBQ010000028">
    <property type="protein sequence ID" value="CAG9321655.1"/>
    <property type="molecule type" value="Genomic_DNA"/>
</dbReference>
<keyword evidence="2" id="KW-1185">Reference proteome</keyword>
<evidence type="ECO:0000313" key="1">
    <source>
        <dbReference type="EMBL" id="CAG9321655.1"/>
    </source>
</evidence>
<comment type="caution">
    <text evidence="1">The sequence shown here is derived from an EMBL/GenBank/DDBJ whole genome shotgun (WGS) entry which is preliminary data.</text>
</comment>
<dbReference type="Proteomes" id="UP001162131">
    <property type="component" value="Unassembled WGS sequence"/>
</dbReference>
<gene>
    <name evidence="1" type="ORF">BSTOLATCC_MIC28930</name>
</gene>
<evidence type="ECO:0000313" key="2">
    <source>
        <dbReference type="Proteomes" id="UP001162131"/>
    </source>
</evidence>
<dbReference type="AlphaFoldDB" id="A0AAU9J8R2"/>
<protein>
    <submittedName>
        <fullName evidence="1">Uncharacterized protein</fullName>
    </submittedName>
</protein>
<reference evidence="1" key="1">
    <citation type="submission" date="2021-09" db="EMBL/GenBank/DDBJ databases">
        <authorList>
            <consortium name="AG Swart"/>
            <person name="Singh M."/>
            <person name="Singh A."/>
            <person name="Seah K."/>
            <person name="Emmerich C."/>
        </authorList>
    </citation>
    <scope>NUCLEOTIDE SEQUENCE</scope>
    <source>
        <strain evidence="1">ATCC30299</strain>
    </source>
</reference>